<organism evidence="1 2">
    <name type="scientific">Vespula squamosa</name>
    <name type="common">Southern yellow jacket</name>
    <name type="synonym">Wasp</name>
    <dbReference type="NCBI Taxonomy" id="30214"/>
    <lineage>
        <taxon>Eukaryota</taxon>
        <taxon>Metazoa</taxon>
        <taxon>Ecdysozoa</taxon>
        <taxon>Arthropoda</taxon>
        <taxon>Hexapoda</taxon>
        <taxon>Insecta</taxon>
        <taxon>Pterygota</taxon>
        <taxon>Neoptera</taxon>
        <taxon>Endopterygota</taxon>
        <taxon>Hymenoptera</taxon>
        <taxon>Apocrita</taxon>
        <taxon>Aculeata</taxon>
        <taxon>Vespoidea</taxon>
        <taxon>Vespidae</taxon>
        <taxon>Vespinae</taxon>
        <taxon>Vespula</taxon>
    </lineage>
</organism>
<comment type="caution">
    <text evidence="1">The sequence shown here is derived from an EMBL/GenBank/DDBJ whole genome shotgun (WGS) entry which is preliminary data.</text>
</comment>
<gene>
    <name evidence="1" type="ORF">V1478_018907</name>
</gene>
<dbReference type="EMBL" id="JAUDFV010000173">
    <property type="protein sequence ID" value="KAL2711886.1"/>
    <property type="molecule type" value="Genomic_DNA"/>
</dbReference>
<keyword evidence="2" id="KW-1185">Reference proteome</keyword>
<sequence length="124" mass="15118">MRITIYLSFVCLFKQMKQNVYHKYAMVNLYEYNVKMIQWYNWQFKIVALLHYEIKHEFDSQMNTSAQIMHKSRNIISERTDNNLQEKERYNLIEQTKLLAYVKLKATKLALKGLQQRVKLHNIK</sequence>
<protein>
    <submittedName>
        <fullName evidence="1">Uncharacterized protein</fullName>
    </submittedName>
</protein>
<dbReference type="AlphaFoldDB" id="A0ABD1ZU53"/>
<name>A0ABD1ZU53_VESSQ</name>
<proteinExistence type="predicted"/>
<evidence type="ECO:0000313" key="1">
    <source>
        <dbReference type="EMBL" id="KAL2711886.1"/>
    </source>
</evidence>
<evidence type="ECO:0000313" key="2">
    <source>
        <dbReference type="Proteomes" id="UP001607302"/>
    </source>
</evidence>
<dbReference type="Proteomes" id="UP001607302">
    <property type="component" value="Unassembled WGS sequence"/>
</dbReference>
<accession>A0ABD1ZU53</accession>
<reference evidence="1 2" key="1">
    <citation type="journal article" date="2024" name="Ann. Entomol. Soc. Am.">
        <title>Genomic analyses of the southern and eastern yellowjacket wasps (Hymenoptera: Vespidae) reveal evolutionary signatures of social life.</title>
        <authorList>
            <person name="Catto M.A."/>
            <person name="Caine P.B."/>
            <person name="Orr S.E."/>
            <person name="Hunt B.G."/>
            <person name="Goodisman M.A.D."/>
        </authorList>
    </citation>
    <scope>NUCLEOTIDE SEQUENCE [LARGE SCALE GENOMIC DNA]</scope>
    <source>
        <strain evidence="1">233</strain>
        <tissue evidence="1">Head and thorax</tissue>
    </source>
</reference>